<keyword evidence="3" id="KW-1185">Reference proteome</keyword>
<reference evidence="4" key="1">
    <citation type="submission" date="2016-06" db="UniProtKB">
        <authorList>
            <consortium name="WormBaseParasite"/>
        </authorList>
    </citation>
    <scope>IDENTIFICATION</scope>
</reference>
<organism evidence="4">
    <name type="scientific">Onchocerca ochengi</name>
    <name type="common">Filarial nematode worm</name>
    <dbReference type="NCBI Taxonomy" id="42157"/>
    <lineage>
        <taxon>Eukaryota</taxon>
        <taxon>Metazoa</taxon>
        <taxon>Ecdysozoa</taxon>
        <taxon>Nematoda</taxon>
        <taxon>Chromadorea</taxon>
        <taxon>Rhabditida</taxon>
        <taxon>Spirurina</taxon>
        <taxon>Spiruromorpha</taxon>
        <taxon>Filarioidea</taxon>
        <taxon>Onchocercidae</taxon>
        <taxon>Onchocerca</taxon>
    </lineage>
</organism>
<evidence type="ECO:0000313" key="2">
    <source>
        <dbReference type="EMBL" id="VDM98888.1"/>
    </source>
</evidence>
<reference evidence="2 3" key="2">
    <citation type="submission" date="2018-08" db="EMBL/GenBank/DDBJ databases">
        <authorList>
            <person name="Laetsch R D."/>
            <person name="Stevens L."/>
            <person name="Kumar S."/>
            <person name="Blaxter L. M."/>
        </authorList>
    </citation>
    <scope>NUCLEOTIDE SEQUENCE [LARGE SCALE GENOMIC DNA]</scope>
</reference>
<evidence type="ECO:0000313" key="3">
    <source>
        <dbReference type="Proteomes" id="UP000271087"/>
    </source>
</evidence>
<accession>A0A182EW54</accession>
<gene>
    <name evidence="2" type="ORF">NOO_LOCUS12400</name>
</gene>
<dbReference type="AlphaFoldDB" id="A0A182EW54"/>
<dbReference type="WBParaSite" id="nOo.2.0.1.t12400-RA">
    <property type="protein sequence ID" value="nOo.2.0.1.t12400-RA"/>
    <property type="gene ID" value="nOo.2.0.1.g12400"/>
</dbReference>
<evidence type="ECO:0000256" key="1">
    <source>
        <dbReference type="SAM" id="Phobius"/>
    </source>
</evidence>
<sequence length="177" mass="19731">MSPLGLHGATNSFPSTLFAMISFLCNSCRQYIEILYFPDPLLLADSFPPFVLQELEVVVLSEITDNDNLENALVHTVRVMLLHRIAGTLNETPDIRLQFSMVFALTVSMDIITSKNKLFMIGLPDVASDTRFLVALLVRCAIGSSCLLCALISRALVIGFLIWKHYQLLEDIKSLLV</sequence>
<name>A0A182EW54_ONCOC</name>
<keyword evidence="1" id="KW-1133">Transmembrane helix</keyword>
<protein>
    <submittedName>
        <fullName evidence="4">DUF3778 domain-containing protein</fullName>
    </submittedName>
</protein>
<proteinExistence type="predicted"/>
<keyword evidence="1" id="KW-0812">Transmembrane</keyword>
<evidence type="ECO:0000313" key="4">
    <source>
        <dbReference type="WBParaSite" id="nOo.2.0.1.t12400-RA"/>
    </source>
</evidence>
<feature type="transmembrane region" description="Helical" evidence="1">
    <location>
        <begin position="132"/>
        <end position="163"/>
    </location>
</feature>
<dbReference type="Proteomes" id="UP000271087">
    <property type="component" value="Unassembled WGS sequence"/>
</dbReference>
<dbReference type="EMBL" id="UYRW01010530">
    <property type="protein sequence ID" value="VDM98888.1"/>
    <property type="molecule type" value="Genomic_DNA"/>
</dbReference>
<keyword evidence="1" id="KW-0472">Membrane</keyword>